<reference evidence="1" key="1">
    <citation type="submission" date="2018-05" db="EMBL/GenBank/DDBJ databases">
        <authorList>
            <person name="Lanie J.A."/>
            <person name="Ng W.-L."/>
            <person name="Kazmierczak K.M."/>
            <person name="Andrzejewski T.M."/>
            <person name="Davidsen T.M."/>
            <person name="Wayne K.J."/>
            <person name="Tettelin H."/>
            <person name="Glass J.I."/>
            <person name="Rusch D."/>
            <person name="Podicherti R."/>
            <person name="Tsui H.-C.T."/>
            <person name="Winkler M.E."/>
        </authorList>
    </citation>
    <scope>NUCLEOTIDE SEQUENCE</scope>
</reference>
<name>A0A381PNN9_9ZZZZ</name>
<sequence length="32" mass="3617">MQTFNKNDHIDMITKKGTKPTVLLGVLSLFLI</sequence>
<organism evidence="1">
    <name type="scientific">marine metagenome</name>
    <dbReference type="NCBI Taxonomy" id="408172"/>
    <lineage>
        <taxon>unclassified sequences</taxon>
        <taxon>metagenomes</taxon>
        <taxon>ecological metagenomes</taxon>
    </lineage>
</organism>
<gene>
    <name evidence="1" type="ORF">METZ01_LOCUS21078</name>
</gene>
<dbReference type="AlphaFoldDB" id="A0A381PNN9"/>
<protein>
    <submittedName>
        <fullName evidence="1">Uncharacterized protein</fullName>
    </submittedName>
</protein>
<accession>A0A381PNN9</accession>
<proteinExistence type="predicted"/>
<dbReference type="EMBL" id="UINC01001034">
    <property type="protein sequence ID" value="SUZ68224.1"/>
    <property type="molecule type" value="Genomic_DNA"/>
</dbReference>
<evidence type="ECO:0000313" key="1">
    <source>
        <dbReference type="EMBL" id="SUZ68224.1"/>
    </source>
</evidence>